<proteinExistence type="inferred from homology"/>
<dbReference type="SMART" id="SM00173">
    <property type="entry name" value="RAS"/>
    <property type="match status" value="1"/>
</dbReference>
<dbReference type="PANTHER" id="PTHR43381:SF5">
    <property type="entry name" value="TR-TYPE G DOMAIN-CONTAINING PROTEIN"/>
    <property type="match status" value="1"/>
</dbReference>
<evidence type="ECO:0000256" key="3">
    <source>
        <dbReference type="ARBA" id="ARBA00022540"/>
    </source>
</evidence>
<dbReference type="NCBIfam" id="TIGR00231">
    <property type="entry name" value="small_GTP"/>
    <property type="match status" value="1"/>
</dbReference>
<keyword evidence="8" id="KW-0963">Cytoplasm</keyword>
<dbReference type="Pfam" id="PF04760">
    <property type="entry name" value="IF2_N"/>
    <property type="match status" value="1"/>
</dbReference>
<dbReference type="GO" id="GO:0003924">
    <property type="term" value="F:GTPase activity"/>
    <property type="evidence" value="ECO:0007669"/>
    <property type="project" value="UniProtKB-UniRule"/>
</dbReference>
<keyword evidence="3 8" id="KW-0396">Initiation factor</keyword>
<dbReference type="Pfam" id="PF00009">
    <property type="entry name" value="GTP_EFTU"/>
    <property type="match status" value="1"/>
</dbReference>
<evidence type="ECO:0000313" key="12">
    <source>
        <dbReference type="EMBL" id="MDB7083857.1"/>
    </source>
</evidence>
<dbReference type="InterPro" id="IPR053905">
    <property type="entry name" value="EF-G-like_DII"/>
</dbReference>
<feature type="region of interest" description="G-domain" evidence="8">
    <location>
        <begin position="121"/>
        <end position="269"/>
    </location>
</feature>
<evidence type="ECO:0000313" key="14">
    <source>
        <dbReference type="Proteomes" id="UP000261032"/>
    </source>
</evidence>
<comment type="caution">
    <text evidence="13">The sequence shown here is derived from an EMBL/GenBank/DDBJ whole genome shotgun (WGS) entry which is preliminary data.</text>
</comment>
<keyword evidence="5 8" id="KW-0648">Protein biosynthesis</keyword>
<organism evidence="13 14">
    <name type="scientific">Thomasclavelia ramosa</name>
    <dbReference type="NCBI Taxonomy" id="1547"/>
    <lineage>
        <taxon>Bacteria</taxon>
        <taxon>Bacillati</taxon>
        <taxon>Bacillota</taxon>
        <taxon>Erysipelotrichia</taxon>
        <taxon>Erysipelotrichales</taxon>
        <taxon>Coprobacillaceae</taxon>
        <taxon>Thomasclavelia</taxon>
    </lineage>
</organism>
<dbReference type="InterPro" id="IPR027417">
    <property type="entry name" value="P-loop_NTPase"/>
</dbReference>
<evidence type="ECO:0000256" key="4">
    <source>
        <dbReference type="ARBA" id="ARBA00022741"/>
    </source>
</evidence>
<dbReference type="FunFam" id="3.40.50.300:FF:000019">
    <property type="entry name" value="Translation initiation factor IF-2"/>
    <property type="match status" value="1"/>
</dbReference>
<evidence type="ECO:0000313" key="13">
    <source>
        <dbReference type="EMBL" id="RGD85970.1"/>
    </source>
</evidence>
<dbReference type="InterPro" id="IPR023115">
    <property type="entry name" value="TIF_IF2_dom3"/>
</dbReference>
<evidence type="ECO:0000256" key="8">
    <source>
        <dbReference type="HAMAP-Rule" id="MF_00100"/>
    </source>
</evidence>
<dbReference type="RefSeq" id="WP_008791750.1">
    <property type="nucleotide sequence ID" value="NZ_BAABXX010000001.1"/>
</dbReference>
<dbReference type="Gene3D" id="2.40.30.10">
    <property type="entry name" value="Translation factors"/>
    <property type="match status" value="2"/>
</dbReference>
<dbReference type="GO" id="GO:0005525">
    <property type="term" value="F:GTP binding"/>
    <property type="evidence" value="ECO:0007669"/>
    <property type="project" value="UniProtKB-KW"/>
</dbReference>
<gene>
    <name evidence="8 12" type="primary">infB</name>
    <name evidence="13" type="ORF">DXB93_07340</name>
    <name evidence="12" type="ORF">PM738_08590</name>
</gene>
<dbReference type="NCBIfam" id="TIGR00487">
    <property type="entry name" value="IF-2"/>
    <property type="match status" value="1"/>
</dbReference>
<dbReference type="Pfam" id="PF22042">
    <property type="entry name" value="EF-G_D2"/>
    <property type="match status" value="1"/>
</dbReference>
<evidence type="ECO:0000256" key="10">
    <source>
        <dbReference type="SAM" id="MobiDB-lite"/>
    </source>
</evidence>
<dbReference type="EMBL" id="QUSL01000009">
    <property type="protein sequence ID" value="RGD85970.1"/>
    <property type="molecule type" value="Genomic_DNA"/>
</dbReference>
<dbReference type="EMBL" id="JAQLKE010000011">
    <property type="protein sequence ID" value="MDB7083857.1"/>
    <property type="molecule type" value="Genomic_DNA"/>
</dbReference>
<dbReference type="InterPro" id="IPR000178">
    <property type="entry name" value="TF_IF2_bacterial-like"/>
</dbReference>
<dbReference type="InterPro" id="IPR044145">
    <property type="entry name" value="IF2_II"/>
</dbReference>
<evidence type="ECO:0000256" key="2">
    <source>
        <dbReference type="ARBA" id="ARBA00020675"/>
    </source>
</evidence>
<dbReference type="PRINTS" id="PR00449">
    <property type="entry name" value="RASTRNSFRMNG"/>
</dbReference>
<feature type="binding site" evidence="8">
    <location>
        <begin position="127"/>
        <end position="134"/>
    </location>
    <ligand>
        <name>GTP</name>
        <dbReference type="ChEBI" id="CHEBI:37565"/>
    </ligand>
</feature>
<feature type="domain" description="Tr-type G" evidence="11">
    <location>
        <begin position="118"/>
        <end position="287"/>
    </location>
</feature>
<evidence type="ECO:0000259" key="11">
    <source>
        <dbReference type="PROSITE" id="PS51722"/>
    </source>
</evidence>
<dbReference type="Gene3D" id="3.40.50.10050">
    <property type="entry name" value="Translation initiation factor IF- 2, domain 3"/>
    <property type="match status" value="1"/>
</dbReference>
<feature type="binding site" evidence="8">
    <location>
        <begin position="227"/>
        <end position="230"/>
    </location>
    <ligand>
        <name>GTP</name>
        <dbReference type="ChEBI" id="CHEBI:37565"/>
    </ligand>
</feature>
<dbReference type="Gene3D" id="3.40.50.300">
    <property type="entry name" value="P-loop containing nucleotide triphosphate hydrolases"/>
    <property type="match status" value="1"/>
</dbReference>
<dbReference type="InterPro" id="IPR009000">
    <property type="entry name" value="Transl_B-barrel_sf"/>
</dbReference>
<comment type="subcellular location">
    <subcellularLocation>
        <location evidence="8">Cytoplasm</location>
    </subcellularLocation>
</comment>
<dbReference type="AlphaFoldDB" id="A0A3E3AHA3"/>
<dbReference type="InterPro" id="IPR006847">
    <property type="entry name" value="IF2_N"/>
</dbReference>
<keyword evidence="6 8" id="KW-0342">GTP-binding</keyword>
<dbReference type="PANTHER" id="PTHR43381">
    <property type="entry name" value="TRANSLATION INITIATION FACTOR IF-2-RELATED"/>
    <property type="match status" value="1"/>
</dbReference>
<feature type="binding site" evidence="8">
    <location>
        <begin position="173"/>
        <end position="177"/>
    </location>
    <ligand>
        <name>GTP</name>
        <dbReference type="ChEBI" id="CHEBI:37565"/>
    </ligand>
</feature>
<dbReference type="CDD" id="cd03692">
    <property type="entry name" value="mtIF2_IVc"/>
    <property type="match status" value="1"/>
</dbReference>
<protein>
    <recommendedName>
        <fullName evidence="2 8">Translation initiation factor IF-2</fullName>
    </recommendedName>
</protein>
<dbReference type="SUPFAM" id="SSF50447">
    <property type="entry name" value="Translation proteins"/>
    <property type="match status" value="2"/>
</dbReference>
<sequence length="617" mass="67223">MAKQNKQTKNKKGAPRKKQLKSNFPTKKEEIVAKDGVIVYEEGITVGQLADKIGQTPANVIKVLFLLGTMVTINSSLNDEQVELICLEYGFEVEKHVEVSEVNFEEIDIQDDEKDLQPRCPVVTIMGHVDHGKTTLLDTIRKSAVVEGEFGGITQHIGAYQVEVNGKKVTFLDTPGHEAFTAMRARGAQVTDIVIIVVAADDGVMPQTKEAIDHAKAAGVPIVVAINKIDKEGADPERIKGEMAEHGLLPEDWGGDTVYCEISAKKRIGIEELLETLTVVAELADLKANPNRYAYGSVVEGKLDKGRGPVATLLVENGTLRAGDPIVVGTSFGRVRQMLDDRGKIIKEALPATPVEITGLNDVPVAGDKFMAFENEKQARSVGETRLKAKQDKERSSGAALSLDDLYSQIKEGEMIDLNIIVKADVQGTAEAVKASLEKIDVDGVRVNVIRSTAGGISESDVLLASASQAIIYGFNVRPNAKVRQKAEEEGIEIRLHNIIYKMVEEIETAMKGMLAPEIKEVVTGQAEIRQVIKVSKVGNIAGCYVTDGFIRRNCGIRLLRDSVVVYEGKLGSLKRFQDDAKEVAAGFECGLSIENFNDIKEGDIVEGYIMEEVEVK</sequence>
<dbReference type="GO" id="GO:0005829">
    <property type="term" value="C:cytosol"/>
    <property type="evidence" value="ECO:0007669"/>
    <property type="project" value="TreeGrafter"/>
</dbReference>
<comment type="similarity">
    <text evidence="1 8 9">Belongs to the TRAFAC class translation factor GTPase superfamily. Classic translation factor GTPase family. IF-2 subfamily.</text>
</comment>
<dbReference type="CDD" id="cd03702">
    <property type="entry name" value="IF2_mtIF2_II"/>
    <property type="match status" value="1"/>
</dbReference>
<evidence type="ECO:0000256" key="9">
    <source>
        <dbReference type="RuleBase" id="RU000644"/>
    </source>
</evidence>
<accession>A0A3E3AHA3</accession>
<dbReference type="FunFam" id="3.40.50.10050:FF:000001">
    <property type="entry name" value="Translation initiation factor IF-2"/>
    <property type="match status" value="1"/>
</dbReference>
<dbReference type="InterPro" id="IPR005225">
    <property type="entry name" value="Small_GTP-bd"/>
</dbReference>
<dbReference type="PROSITE" id="PS51722">
    <property type="entry name" value="G_TR_2"/>
    <property type="match status" value="1"/>
</dbReference>
<name>A0A3E3AHA3_9FIRM</name>
<reference evidence="13 14" key="1">
    <citation type="submission" date="2018-08" db="EMBL/GenBank/DDBJ databases">
        <title>A genome reference for cultivated species of the human gut microbiota.</title>
        <authorList>
            <person name="Zou Y."/>
            <person name="Xue W."/>
            <person name="Luo G."/>
        </authorList>
    </citation>
    <scope>NUCLEOTIDE SEQUENCE [LARGE SCALE GENOMIC DNA]</scope>
    <source>
        <strain evidence="13 14">OM06-4</strain>
    </source>
</reference>
<dbReference type="FunFam" id="2.40.30.10:FF:000007">
    <property type="entry name" value="Translation initiation factor IF-2"/>
    <property type="match status" value="1"/>
</dbReference>
<dbReference type="SUPFAM" id="SSF52540">
    <property type="entry name" value="P-loop containing nucleoside triphosphate hydrolases"/>
    <property type="match status" value="1"/>
</dbReference>
<dbReference type="HAMAP" id="MF_00100_B">
    <property type="entry name" value="IF_2_B"/>
    <property type="match status" value="1"/>
</dbReference>
<dbReference type="GeneID" id="64195863"/>
<dbReference type="Proteomes" id="UP001211987">
    <property type="component" value="Unassembled WGS sequence"/>
</dbReference>
<dbReference type="Proteomes" id="UP000261032">
    <property type="component" value="Unassembled WGS sequence"/>
</dbReference>
<evidence type="ECO:0000256" key="5">
    <source>
        <dbReference type="ARBA" id="ARBA00022917"/>
    </source>
</evidence>
<dbReference type="InterPro" id="IPR015760">
    <property type="entry name" value="TIF_IF2"/>
</dbReference>
<keyword evidence="4 8" id="KW-0547">Nucleotide-binding</keyword>
<evidence type="ECO:0000256" key="7">
    <source>
        <dbReference type="ARBA" id="ARBA00025162"/>
    </source>
</evidence>
<dbReference type="CDD" id="cd01887">
    <property type="entry name" value="IF2_eIF5B"/>
    <property type="match status" value="1"/>
</dbReference>
<dbReference type="SUPFAM" id="SSF52156">
    <property type="entry name" value="Initiation factor IF2/eIF5b, domain 3"/>
    <property type="match status" value="1"/>
</dbReference>
<dbReference type="FunFam" id="2.40.30.10:FF:000008">
    <property type="entry name" value="Translation initiation factor IF-2"/>
    <property type="match status" value="1"/>
</dbReference>
<dbReference type="Pfam" id="PF11987">
    <property type="entry name" value="IF-2"/>
    <property type="match status" value="1"/>
</dbReference>
<reference evidence="12" key="2">
    <citation type="submission" date="2023-01" db="EMBL/GenBank/DDBJ databases">
        <title>Human gut microbiome strain richness.</title>
        <authorList>
            <person name="Chen-Liaw A."/>
        </authorList>
    </citation>
    <scope>NUCLEOTIDE SEQUENCE</scope>
    <source>
        <strain evidence="12">1001217st2_G6_1001217B_191108</strain>
    </source>
</reference>
<dbReference type="GO" id="GO:0003743">
    <property type="term" value="F:translation initiation factor activity"/>
    <property type="evidence" value="ECO:0007669"/>
    <property type="project" value="UniProtKB-UniRule"/>
</dbReference>
<evidence type="ECO:0000256" key="6">
    <source>
        <dbReference type="ARBA" id="ARBA00023134"/>
    </source>
</evidence>
<feature type="region of interest" description="Disordered" evidence="10">
    <location>
        <begin position="1"/>
        <end position="20"/>
    </location>
</feature>
<comment type="function">
    <text evidence="7 8 9">One of the essential components for the initiation of protein synthesis. Protects formylmethionyl-tRNA from spontaneous hydrolysis and promotes its binding to the 30S ribosomal subunits. Also involved in the hydrolysis of GTP during the formation of the 70S ribosomal complex.</text>
</comment>
<evidence type="ECO:0000256" key="1">
    <source>
        <dbReference type="ARBA" id="ARBA00007733"/>
    </source>
</evidence>
<dbReference type="InterPro" id="IPR036925">
    <property type="entry name" value="TIF_IF2_dom3_sf"/>
</dbReference>
<dbReference type="InterPro" id="IPR000795">
    <property type="entry name" value="T_Tr_GTP-bd_dom"/>
</dbReference>